<dbReference type="InterPro" id="IPR043765">
    <property type="entry name" value="DUF5711"/>
</dbReference>
<keyword evidence="2" id="KW-1133">Transmembrane helix</keyword>
<reference evidence="3" key="1">
    <citation type="journal article" date="2021" name="PeerJ">
        <title>Extensive microbial diversity within the chicken gut microbiome revealed by metagenomics and culture.</title>
        <authorList>
            <person name="Gilroy R."/>
            <person name="Ravi A."/>
            <person name="Getino M."/>
            <person name="Pursley I."/>
            <person name="Horton D.L."/>
            <person name="Alikhan N.F."/>
            <person name="Baker D."/>
            <person name="Gharbi K."/>
            <person name="Hall N."/>
            <person name="Watson M."/>
            <person name="Adriaenssens E.M."/>
            <person name="Foster-Nyarko E."/>
            <person name="Jarju S."/>
            <person name="Secka A."/>
            <person name="Antonio M."/>
            <person name="Oren A."/>
            <person name="Chaudhuri R.R."/>
            <person name="La Ragione R."/>
            <person name="Hildebrand F."/>
            <person name="Pallen M.J."/>
        </authorList>
    </citation>
    <scope>NUCLEOTIDE SEQUENCE</scope>
    <source>
        <strain evidence="3">CHK180-15479</strain>
    </source>
</reference>
<name>A0A9D2N2K9_9FIRM</name>
<organism evidence="3 4">
    <name type="scientific">Candidatus Enterocloster excrementipullorum</name>
    <dbReference type="NCBI Taxonomy" id="2838559"/>
    <lineage>
        <taxon>Bacteria</taxon>
        <taxon>Bacillati</taxon>
        <taxon>Bacillota</taxon>
        <taxon>Clostridia</taxon>
        <taxon>Lachnospirales</taxon>
        <taxon>Lachnospiraceae</taxon>
        <taxon>Enterocloster</taxon>
    </lineage>
</organism>
<feature type="region of interest" description="Disordered" evidence="1">
    <location>
        <begin position="1"/>
        <end position="34"/>
    </location>
</feature>
<dbReference type="EMBL" id="DWWT01000081">
    <property type="protein sequence ID" value="HJC07350.1"/>
    <property type="molecule type" value="Genomic_DNA"/>
</dbReference>
<proteinExistence type="predicted"/>
<keyword evidence="2" id="KW-0812">Transmembrane</keyword>
<evidence type="ECO:0000313" key="3">
    <source>
        <dbReference type="EMBL" id="HJC07350.1"/>
    </source>
</evidence>
<accession>A0A9D2N2K9</accession>
<evidence type="ECO:0000313" key="4">
    <source>
        <dbReference type="Proteomes" id="UP000823910"/>
    </source>
</evidence>
<comment type="caution">
    <text evidence="3">The sequence shown here is derived from an EMBL/GenBank/DDBJ whole genome shotgun (WGS) entry which is preliminary data.</text>
</comment>
<sequence>MDSVSSMSREKKKNQLKRQIVPPRAPEPEEDGQEVVRKAHRRVVRKRLIILLVLLLMAGGAGLIFWQYDRYHQFSSYQVSWEHSLADESQEGALSSEGNFCGYVDFADGVLKYTKDGASYIDNQGDTIWVQSYEMNTPIVSVNGEYAVVADRQGTSVYICNTDGCQGQAAALLPILQVSVSAHGVVAALQEDSSASYIYFYRSDGSNLDLYIKSVLSGDGYPVDLSLSPAGTQVITSYMYLEQGMLKNRIVFYNFGLGKDDARRVVGGFQPQDLADAMAGRVRFLDESHAVIFTDKGLQFFSTRVETSPESVSQVLFDENVRSIAWSETYVGVVTDNAQGEDPYRLRIYQADGTPVFDRSFNFQYTGFDIDGDLVLLYNDTSCCVYNMAGTEKFNGTFDFPVSKVSEGRFPSTLLVMGAQSIKEIKLQ</sequence>
<evidence type="ECO:0000256" key="1">
    <source>
        <dbReference type="SAM" id="MobiDB-lite"/>
    </source>
</evidence>
<keyword evidence="2" id="KW-0472">Membrane</keyword>
<dbReference type="Pfam" id="PF18975">
    <property type="entry name" value="DUF5711"/>
    <property type="match status" value="1"/>
</dbReference>
<feature type="transmembrane region" description="Helical" evidence="2">
    <location>
        <begin position="48"/>
        <end position="68"/>
    </location>
</feature>
<protein>
    <submittedName>
        <fullName evidence="3">Uncharacterized protein</fullName>
    </submittedName>
</protein>
<evidence type="ECO:0000256" key="2">
    <source>
        <dbReference type="SAM" id="Phobius"/>
    </source>
</evidence>
<dbReference type="SUPFAM" id="SSF75011">
    <property type="entry name" value="3-carboxy-cis,cis-mucoante lactonizing enzyme"/>
    <property type="match status" value="1"/>
</dbReference>
<dbReference type="Proteomes" id="UP000823910">
    <property type="component" value="Unassembled WGS sequence"/>
</dbReference>
<dbReference type="AlphaFoldDB" id="A0A9D2N2K9"/>
<gene>
    <name evidence="3" type="ORF">H9704_14600</name>
</gene>
<reference evidence="3" key="2">
    <citation type="submission" date="2021-04" db="EMBL/GenBank/DDBJ databases">
        <authorList>
            <person name="Gilroy R."/>
        </authorList>
    </citation>
    <scope>NUCLEOTIDE SEQUENCE</scope>
    <source>
        <strain evidence="3">CHK180-15479</strain>
    </source>
</reference>